<protein>
    <submittedName>
        <fullName evidence="1">Uncharacterized protein</fullName>
    </submittedName>
</protein>
<organism evidence="1 2">
    <name type="scientific">Prosthecobacter debontii</name>
    <dbReference type="NCBI Taxonomy" id="48467"/>
    <lineage>
        <taxon>Bacteria</taxon>
        <taxon>Pseudomonadati</taxon>
        <taxon>Verrucomicrobiota</taxon>
        <taxon>Verrucomicrobiia</taxon>
        <taxon>Verrucomicrobiales</taxon>
        <taxon>Verrucomicrobiaceae</taxon>
        <taxon>Prosthecobacter</taxon>
    </lineage>
</organism>
<proteinExistence type="predicted"/>
<dbReference type="AlphaFoldDB" id="A0A1T4XL28"/>
<evidence type="ECO:0000313" key="1">
    <source>
        <dbReference type="EMBL" id="SKA90262.1"/>
    </source>
</evidence>
<dbReference type="OrthoDB" id="662666at2"/>
<name>A0A1T4XL28_9BACT</name>
<reference evidence="2" key="1">
    <citation type="submission" date="2017-02" db="EMBL/GenBank/DDBJ databases">
        <authorList>
            <person name="Varghese N."/>
            <person name="Submissions S."/>
        </authorList>
    </citation>
    <scope>NUCLEOTIDE SEQUENCE [LARGE SCALE GENOMIC DNA]</scope>
    <source>
        <strain evidence="2">ATCC 700200</strain>
    </source>
</reference>
<gene>
    <name evidence="1" type="ORF">SAMN02745166_01684</name>
</gene>
<dbReference type="EMBL" id="FUYE01000004">
    <property type="protein sequence ID" value="SKA90262.1"/>
    <property type="molecule type" value="Genomic_DNA"/>
</dbReference>
<evidence type="ECO:0000313" key="2">
    <source>
        <dbReference type="Proteomes" id="UP000190774"/>
    </source>
</evidence>
<accession>A0A1T4XL28</accession>
<dbReference type="RefSeq" id="WP_078812863.1">
    <property type="nucleotide sequence ID" value="NZ_FUYE01000004.1"/>
</dbReference>
<sequence length="539" mass="60074">MPNLDELFEPQGSHFTHPKLRELEALLDASAESECEIERRREGFTFRPSMIYVFTKPGNGSTQVDAFEWHETLNSFLLGRGVRATSQENEGLRFSIILRTDLQRVEVRYGEGYFNALVLEFVEKTFSHIHDIRSILQKVGPGRPYHGRVYSDAANAVHSVFAKVAQMLSTQLKYDPTSGKRILVQAAKYYLDERFSILPGEFLRASGEASKRREVDQRTTSEVVIFDTNAYRQLTYGLGLEESRAKAVLLRNKDRNAGRLVLAHPIVIWELISHLMDVGDPGYHHCLHALVALGEHATSSSRPEGGVNIMADALLTVCRELFGRLPPGYEQGLQNLGSLVTHITRHAPDLSDSVAQANIQNLGRGMLAKEQSWLNGMAAVVEKFEPGAAKAFFGETTDNEALRKVRAYFETPEFFAAWSHYIVASNAVEVGITSIPPDEFQAKAELVRKIFATPFHLMRVLLQKLATPQSVNLASPKNKRWNFVWDSMIAFSIGPGTIEDGSVHLVTGDKEIVVAASSAGFQKQVISLDAYLKTIGIEE</sequence>
<dbReference type="STRING" id="48467.SAMN02745166_01684"/>
<keyword evidence="2" id="KW-1185">Reference proteome</keyword>
<dbReference type="Proteomes" id="UP000190774">
    <property type="component" value="Unassembled WGS sequence"/>
</dbReference>